<gene>
    <name evidence="2" type="ORF">KCU76_g10946</name>
</gene>
<dbReference type="PROSITE" id="PS50181">
    <property type="entry name" value="FBOX"/>
    <property type="match status" value="1"/>
</dbReference>
<proteinExistence type="predicted"/>
<dbReference type="OrthoDB" id="3945200at2759"/>
<accession>A0A9P8ED14</accession>
<evidence type="ECO:0000313" key="2">
    <source>
        <dbReference type="EMBL" id="KAG9686548.1"/>
    </source>
</evidence>
<protein>
    <recommendedName>
        <fullName evidence="1">F-box domain-containing protein</fullName>
    </recommendedName>
</protein>
<reference evidence="2" key="1">
    <citation type="journal article" date="2021" name="J Fungi (Basel)">
        <title>Virulence traits and population genomics of the black yeast Aureobasidium melanogenum.</title>
        <authorList>
            <person name="Cernosa A."/>
            <person name="Sun X."/>
            <person name="Gostincar C."/>
            <person name="Fang C."/>
            <person name="Gunde-Cimerman N."/>
            <person name="Song Z."/>
        </authorList>
    </citation>
    <scope>NUCLEOTIDE SEQUENCE</scope>
    <source>
        <strain evidence="2">EXF-9911</strain>
    </source>
</reference>
<name>A0A9P8ED14_AURME</name>
<feature type="non-terminal residue" evidence="2">
    <location>
        <position position="463"/>
    </location>
</feature>
<feature type="domain" description="F-box" evidence="1">
    <location>
        <begin position="20"/>
        <end position="69"/>
    </location>
</feature>
<comment type="caution">
    <text evidence="2">The sequence shown here is derived from an EMBL/GenBank/DDBJ whole genome shotgun (WGS) entry which is preliminary data.</text>
</comment>
<sequence length="463" mass="52457">MDDEVLDLGINAMTSSSPTRATLSTLPIEVLDEIFWLVHRSDLVNLRYVSKYICAVANRPFAVRNFRTRRHVVTEHSLKALLAISAHETFGAYFKNILLSPARALSAALGLGHSEKHVVDDSFVQSGRFSDLMQKVLSNLKQHSDSIAIGVHEDYCMGHGSLDQRFMGSERQVSYGERALCEAAKFGTVFQTSETLELLLAEMQTAAISVNGLSIEFAWYSGDPARLRTHKAIKKVLGLRNASIDLRFLWDCNGLLEYKHSQKLLRFSESSLLLDRLDHRNDVLFLDDIVQQLADKSLLELCLRDIDVGHLASLDMYFTQSLQTITLDELALGSIFFAENLYSNTFDCLSELPDLRHCKLHKLHYVLQDQGPRVMQTRSGTYRSRWIYLLLVFPNGKFEFEIQGADMSQRLKDLAAYTAAAERKKIQETETIREITDYRVVGAGVPIPEDQEFETYYRAAPTS</sequence>
<evidence type="ECO:0000313" key="3">
    <source>
        <dbReference type="Proteomes" id="UP000779574"/>
    </source>
</evidence>
<dbReference type="Proteomes" id="UP000779574">
    <property type="component" value="Unassembled WGS sequence"/>
</dbReference>
<dbReference type="CDD" id="cd09917">
    <property type="entry name" value="F-box_SF"/>
    <property type="match status" value="1"/>
</dbReference>
<dbReference type="EMBL" id="JAHFXF010000506">
    <property type="protein sequence ID" value="KAG9686548.1"/>
    <property type="molecule type" value="Genomic_DNA"/>
</dbReference>
<dbReference type="AlphaFoldDB" id="A0A9P8ED14"/>
<reference evidence="2" key="2">
    <citation type="submission" date="2021-08" db="EMBL/GenBank/DDBJ databases">
        <authorList>
            <person name="Gostincar C."/>
            <person name="Sun X."/>
            <person name="Song Z."/>
            <person name="Gunde-Cimerman N."/>
        </authorList>
    </citation>
    <scope>NUCLEOTIDE SEQUENCE</scope>
    <source>
        <strain evidence="2">EXF-9911</strain>
    </source>
</reference>
<evidence type="ECO:0000259" key="1">
    <source>
        <dbReference type="PROSITE" id="PS50181"/>
    </source>
</evidence>
<organism evidence="2 3">
    <name type="scientific">Aureobasidium melanogenum</name>
    <name type="common">Aureobasidium pullulans var. melanogenum</name>
    <dbReference type="NCBI Taxonomy" id="46634"/>
    <lineage>
        <taxon>Eukaryota</taxon>
        <taxon>Fungi</taxon>
        <taxon>Dikarya</taxon>
        <taxon>Ascomycota</taxon>
        <taxon>Pezizomycotina</taxon>
        <taxon>Dothideomycetes</taxon>
        <taxon>Dothideomycetidae</taxon>
        <taxon>Dothideales</taxon>
        <taxon>Saccotheciaceae</taxon>
        <taxon>Aureobasidium</taxon>
    </lineage>
</organism>
<dbReference type="InterPro" id="IPR001810">
    <property type="entry name" value="F-box_dom"/>
</dbReference>
<dbReference type="InterPro" id="IPR036047">
    <property type="entry name" value="F-box-like_dom_sf"/>
</dbReference>
<dbReference type="SUPFAM" id="SSF81383">
    <property type="entry name" value="F-box domain"/>
    <property type="match status" value="1"/>
</dbReference>